<proteinExistence type="predicted"/>
<dbReference type="InterPro" id="IPR042160">
    <property type="entry name" value="HD-Zip_IV"/>
</dbReference>
<evidence type="ECO:0000313" key="3">
    <source>
        <dbReference type="Proteomes" id="UP001371456"/>
    </source>
</evidence>
<evidence type="ECO:0000259" key="1">
    <source>
        <dbReference type="PROSITE" id="PS50848"/>
    </source>
</evidence>
<accession>A0AAN8TJK0</accession>
<organism evidence="2 3">
    <name type="scientific">Solanum bulbocastanum</name>
    <name type="common">Wild potato</name>
    <dbReference type="NCBI Taxonomy" id="147425"/>
    <lineage>
        <taxon>Eukaryota</taxon>
        <taxon>Viridiplantae</taxon>
        <taxon>Streptophyta</taxon>
        <taxon>Embryophyta</taxon>
        <taxon>Tracheophyta</taxon>
        <taxon>Spermatophyta</taxon>
        <taxon>Magnoliopsida</taxon>
        <taxon>eudicotyledons</taxon>
        <taxon>Gunneridae</taxon>
        <taxon>Pentapetalae</taxon>
        <taxon>asterids</taxon>
        <taxon>lamiids</taxon>
        <taxon>Solanales</taxon>
        <taxon>Solanaceae</taxon>
        <taxon>Solanoideae</taxon>
        <taxon>Solaneae</taxon>
        <taxon>Solanum</taxon>
    </lineage>
</organism>
<name>A0AAN8TJK0_SOLBU</name>
<dbReference type="PANTHER" id="PTHR45654">
    <property type="entry name" value="HOMEOBOX-LEUCINE ZIPPER PROTEIN MERISTEM L1"/>
    <property type="match status" value="1"/>
</dbReference>
<evidence type="ECO:0000313" key="2">
    <source>
        <dbReference type="EMBL" id="KAK6786586.1"/>
    </source>
</evidence>
<dbReference type="PANTHER" id="PTHR45654:SF53">
    <property type="entry name" value="HOMEOBOX DOMAIN-CONTAINING PROTEIN"/>
    <property type="match status" value="1"/>
</dbReference>
<sequence length="258" mass="29746">MNVVNHHRRGRNPLGIMQIRFKSLKHSEARKRHASHRAYCNEETLENLIRDNCKENIDENQIKIEHDQLEDEVKRLTAQAYKLSLFNKDVVHDKMVLLNLAMDALYELFRLYENDKPLWVSSFDGDGETLNIKEYAQLFTPLIDMKPKHFTTEDTRASGTVANTNSALIKTELQIISDLVSVREVQFLRFYKKHAEGVWASVDVSVYTIQEGSQESEIENCRRLPSGCILQDMPNGYCQVDGYFAKTISALESDEVNC</sequence>
<dbReference type="GO" id="GO:0003677">
    <property type="term" value="F:DNA binding"/>
    <property type="evidence" value="ECO:0007669"/>
    <property type="project" value="UniProtKB-KW"/>
</dbReference>
<feature type="domain" description="START" evidence="1">
    <location>
        <begin position="96"/>
        <end position="240"/>
    </location>
</feature>
<comment type="caution">
    <text evidence="2">The sequence shown here is derived from an EMBL/GenBank/DDBJ whole genome shotgun (WGS) entry which is preliminary data.</text>
</comment>
<reference evidence="2 3" key="1">
    <citation type="submission" date="2024-02" db="EMBL/GenBank/DDBJ databases">
        <title>de novo genome assembly of Solanum bulbocastanum strain 11H21.</title>
        <authorList>
            <person name="Hosaka A.J."/>
        </authorList>
    </citation>
    <scope>NUCLEOTIDE SEQUENCE [LARGE SCALE GENOMIC DNA]</scope>
    <source>
        <tissue evidence="2">Young leaves</tissue>
    </source>
</reference>
<dbReference type="InterPro" id="IPR002913">
    <property type="entry name" value="START_lipid-bd_dom"/>
</dbReference>
<keyword evidence="3" id="KW-1185">Reference proteome</keyword>
<dbReference type="AlphaFoldDB" id="A0AAN8TJK0"/>
<protein>
    <recommendedName>
        <fullName evidence="1">START domain-containing protein</fullName>
    </recommendedName>
</protein>
<dbReference type="GO" id="GO:0008289">
    <property type="term" value="F:lipid binding"/>
    <property type="evidence" value="ECO:0007669"/>
    <property type="project" value="InterPro"/>
</dbReference>
<dbReference type="PROSITE" id="PS50848">
    <property type="entry name" value="START"/>
    <property type="match status" value="1"/>
</dbReference>
<dbReference type="Pfam" id="PF01852">
    <property type="entry name" value="START"/>
    <property type="match status" value="1"/>
</dbReference>
<gene>
    <name evidence="2" type="ORF">RDI58_015111</name>
</gene>
<dbReference type="EMBL" id="JBANQN010000006">
    <property type="protein sequence ID" value="KAK6786586.1"/>
    <property type="molecule type" value="Genomic_DNA"/>
</dbReference>
<dbReference type="SUPFAM" id="SSF55961">
    <property type="entry name" value="Bet v1-like"/>
    <property type="match status" value="1"/>
</dbReference>
<dbReference type="Proteomes" id="UP001371456">
    <property type="component" value="Unassembled WGS sequence"/>
</dbReference>